<name>A0A137P770_CONC2</name>
<dbReference type="InterPro" id="IPR016964">
    <property type="entry name" value="Sigma2_recept"/>
</dbReference>
<evidence type="ECO:0000313" key="9">
    <source>
        <dbReference type="EMBL" id="KXN70771.1"/>
    </source>
</evidence>
<gene>
    <name evidence="9" type="ORF">CONCODRAFT_58026</name>
</gene>
<dbReference type="PANTHER" id="PTHR31204">
    <property type="entry name" value="SIGMA INTRACELLULAR RECEPTOR 2"/>
    <property type="match status" value="1"/>
</dbReference>
<keyword evidence="3 7" id="KW-0812">Transmembrane</keyword>
<feature type="transmembrane region" description="Helical" evidence="7">
    <location>
        <begin position="15"/>
        <end position="37"/>
    </location>
</feature>
<dbReference type="PANTHER" id="PTHR31204:SF1">
    <property type="entry name" value="SIGMA INTRACELLULAR RECEPTOR 2"/>
    <property type="match status" value="1"/>
</dbReference>
<dbReference type="STRING" id="796925.A0A137P770"/>
<reference evidence="9 10" key="1">
    <citation type="journal article" date="2015" name="Genome Biol. Evol.">
        <title>Phylogenomic analyses indicate that early fungi evolved digesting cell walls of algal ancestors of land plants.</title>
        <authorList>
            <person name="Chang Y."/>
            <person name="Wang S."/>
            <person name="Sekimoto S."/>
            <person name="Aerts A.L."/>
            <person name="Choi C."/>
            <person name="Clum A."/>
            <person name="LaButti K.M."/>
            <person name="Lindquist E.A."/>
            <person name="Yee Ngan C."/>
            <person name="Ohm R.A."/>
            <person name="Salamov A.A."/>
            <person name="Grigoriev I.V."/>
            <person name="Spatafora J.W."/>
            <person name="Berbee M.L."/>
        </authorList>
    </citation>
    <scope>NUCLEOTIDE SEQUENCE [LARGE SCALE GENOMIC DNA]</scope>
    <source>
        <strain evidence="9 10">NRRL 28638</strain>
    </source>
</reference>
<dbReference type="AlphaFoldDB" id="A0A137P770"/>
<feature type="transmembrane region" description="Helical" evidence="7">
    <location>
        <begin position="141"/>
        <end position="164"/>
    </location>
</feature>
<keyword evidence="10" id="KW-1185">Reference proteome</keyword>
<evidence type="ECO:0000256" key="5">
    <source>
        <dbReference type="ARBA" id="ARBA00022989"/>
    </source>
</evidence>
<organism evidence="9 10">
    <name type="scientific">Conidiobolus coronatus (strain ATCC 28846 / CBS 209.66 / NRRL 28638)</name>
    <name type="common">Delacroixia coronata</name>
    <dbReference type="NCBI Taxonomy" id="796925"/>
    <lineage>
        <taxon>Eukaryota</taxon>
        <taxon>Fungi</taxon>
        <taxon>Fungi incertae sedis</taxon>
        <taxon>Zoopagomycota</taxon>
        <taxon>Entomophthoromycotina</taxon>
        <taxon>Entomophthoromycetes</taxon>
        <taxon>Entomophthorales</taxon>
        <taxon>Ancylistaceae</taxon>
        <taxon>Conidiobolus</taxon>
    </lineage>
</organism>
<evidence type="ECO:0000256" key="3">
    <source>
        <dbReference type="ARBA" id="ARBA00022692"/>
    </source>
</evidence>
<dbReference type="Pfam" id="PF05241">
    <property type="entry name" value="EBP"/>
    <property type="match status" value="1"/>
</dbReference>
<dbReference type="GO" id="GO:0005789">
    <property type="term" value="C:endoplasmic reticulum membrane"/>
    <property type="evidence" value="ECO:0007669"/>
    <property type="project" value="UniProtKB-SubCell"/>
</dbReference>
<dbReference type="OrthoDB" id="433124at2759"/>
<keyword evidence="6 7" id="KW-0472">Membrane</keyword>
<feature type="transmembrane region" description="Helical" evidence="7">
    <location>
        <begin position="114"/>
        <end position="135"/>
    </location>
</feature>
<dbReference type="PROSITE" id="PS51751">
    <property type="entry name" value="EXPERA"/>
    <property type="match status" value="1"/>
</dbReference>
<evidence type="ECO:0000256" key="2">
    <source>
        <dbReference type="ARBA" id="ARBA00009096"/>
    </source>
</evidence>
<feature type="transmembrane region" description="Helical" evidence="7">
    <location>
        <begin position="81"/>
        <end position="102"/>
    </location>
</feature>
<keyword evidence="5 7" id="KW-1133">Transmembrane helix</keyword>
<comment type="similarity">
    <text evidence="2">Belongs to the TMEM97/sigma-2 receptor family.</text>
</comment>
<protein>
    <recommendedName>
        <fullName evidence="7">Efficient mitochondria targeting-associated protein 19</fullName>
    </recommendedName>
</protein>
<evidence type="ECO:0000256" key="1">
    <source>
        <dbReference type="ARBA" id="ARBA00004477"/>
    </source>
</evidence>
<dbReference type="OMA" id="HAWYLAT"/>
<dbReference type="PIRSF" id="PIRSF031032">
    <property type="entry name" value="TMP_97_prd"/>
    <property type="match status" value="1"/>
</dbReference>
<evidence type="ECO:0000259" key="8">
    <source>
        <dbReference type="PROSITE" id="PS51751"/>
    </source>
</evidence>
<proteinExistence type="inferred from homology"/>
<accession>A0A137P770</accession>
<evidence type="ECO:0000313" key="10">
    <source>
        <dbReference type="Proteomes" id="UP000070444"/>
    </source>
</evidence>
<dbReference type="Proteomes" id="UP000070444">
    <property type="component" value="Unassembled WGS sequence"/>
</dbReference>
<sequence>MSGIRPLNERRVEQFYLGFFILHILTTLIMDCAPVFYHHVPIPLLKQLNEFYIDTFKDPIMSIISHTPGNQAYASLAWFRSFLWCELVFQVPVFFYGVYCILQDQFISKFGMLGIIYSSHVITTVLPVLSTLFAADLDFQAKLILFGFYIPFLIIPVHLLFHLVSNVKLNNSNKVKNQ</sequence>
<evidence type="ECO:0000256" key="7">
    <source>
        <dbReference type="PIRNR" id="PIRNR031032"/>
    </source>
</evidence>
<dbReference type="InterPro" id="IPR033118">
    <property type="entry name" value="EXPERA"/>
</dbReference>
<keyword evidence="4 7" id="KW-0256">Endoplasmic reticulum</keyword>
<evidence type="ECO:0000256" key="4">
    <source>
        <dbReference type="ARBA" id="ARBA00022824"/>
    </source>
</evidence>
<dbReference type="InterPro" id="IPR051987">
    <property type="entry name" value="Sigma-2_receptor-like"/>
</dbReference>
<comment type="subcellular location">
    <subcellularLocation>
        <location evidence="1">Endoplasmic reticulum membrane</location>
        <topology evidence="1">Multi-pass membrane protein</topology>
    </subcellularLocation>
</comment>
<evidence type="ECO:0000256" key="6">
    <source>
        <dbReference type="ARBA" id="ARBA00023136"/>
    </source>
</evidence>
<dbReference type="EMBL" id="KQ964493">
    <property type="protein sequence ID" value="KXN70771.1"/>
    <property type="molecule type" value="Genomic_DNA"/>
</dbReference>
<feature type="domain" description="EXPERA" evidence="8">
    <location>
        <begin position="12"/>
        <end position="160"/>
    </location>
</feature>